<sequence>MRAHRIKAHVKPNQPLVVELPPDLPETEAEVIILLPDTPATKPTFATLEEYDAWLKRQPPSPYTAEEIERHIAEERAAWGE</sequence>
<dbReference type="Proteomes" id="UP000318294">
    <property type="component" value="Unassembled WGS sequence"/>
</dbReference>
<reference evidence="1 2" key="1">
    <citation type="submission" date="2019-07" db="EMBL/GenBank/DDBJ databases">
        <title>Tepidimonas charontis SPSP-6 draft genome.</title>
        <authorList>
            <person name="Da Costa M.S."/>
            <person name="Froufe H.J.C."/>
            <person name="Egas C."/>
            <person name="Albuquerque L."/>
        </authorList>
    </citation>
    <scope>NUCLEOTIDE SEQUENCE [LARGE SCALE GENOMIC DNA]</scope>
    <source>
        <strain evidence="1 2">SPSP-6</strain>
    </source>
</reference>
<keyword evidence="2" id="KW-1185">Reference proteome</keyword>
<accession>A0A554X3H9</accession>
<dbReference type="RefSeq" id="WP_144329305.1">
    <property type="nucleotide sequence ID" value="NZ_VJON01000055.1"/>
</dbReference>
<dbReference type="EMBL" id="VJON01000055">
    <property type="protein sequence ID" value="TSE30399.1"/>
    <property type="molecule type" value="Genomic_DNA"/>
</dbReference>
<name>A0A554X3H9_9BURK</name>
<comment type="caution">
    <text evidence="1">The sequence shown here is derived from an EMBL/GenBank/DDBJ whole genome shotgun (WGS) entry which is preliminary data.</text>
</comment>
<evidence type="ECO:0000313" key="2">
    <source>
        <dbReference type="Proteomes" id="UP000318294"/>
    </source>
</evidence>
<evidence type="ECO:0000313" key="1">
    <source>
        <dbReference type="EMBL" id="TSE30399.1"/>
    </source>
</evidence>
<gene>
    <name evidence="1" type="ORF">Tchar_02452</name>
</gene>
<organism evidence="1 2">
    <name type="scientific">Tepidimonas charontis</name>
    <dbReference type="NCBI Taxonomy" id="2267262"/>
    <lineage>
        <taxon>Bacteria</taxon>
        <taxon>Pseudomonadati</taxon>
        <taxon>Pseudomonadota</taxon>
        <taxon>Betaproteobacteria</taxon>
        <taxon>Burkholderiales</taxon>
        <taxon>Tepidimonas</taxon>
    </lineage>
</organism>
<proteinExistence type="predicted"/>
<dbReference type="AlphaFoldDB" id="A0A554X3H9"/>
<protein>
    <submittedName>
        <fullName evidence="1">Uncharacterized protein</fullName>
    </submittedName>
</protein>